<gene>
    <name evidence="7" type="ORF">CAMP_LOCUS16635</name>
</gene>
<evidence type="ECO:0000256" key="4">
    <source>
        <dbReference type="ARBA" id="ARBA00022801"/>
    </source>
</evidence>
<sequence length="350" mass="38904">MAVIKWEDEVEKRLINYMNYDSTTGHEESFGEFVSEDLEQNGWNVMKQYLPNSTRFNVFATFNNSDPKNIKFLLNTHLDTVPPFIAPTQDETKIFGRGSNDAKGQLAAMVTAATIIAKTDENVARNIGLLFVVGEEVDHVGMIEANKLEILPEFLLVGEPTELKFGTIQKGAYKVRLTTTGVAGHSGYPNSGRSAIHEMIDVLADVKAFAWPKDSTYGDTTFNIGKISGGQALNAWASKCEADIFIRVTTSVKEVEEMMKNIVKDRATLEPLSFNDPVILDTPSIDCEIDQVAFNTDIPYFDNKDKVKAKYLFGGGSIKIAHSKDEFIAKSELHQCTATIIKLIHHSLRN</sequence>
<proteinExistence type="inferred from homology"/>
<comment type="caution">
    <text evidence="7">The sequence shown here is derived from an EMBL/GenBank/DDBJ whole genome shotgun (WGS) entry which is preliminary data.</text>
</comment>
<reference evidence="7" key="1">
    <citation type="submission" date="2022-11" db="EMBL/GenBank/DDBJ databases">
        <authorList>
            <person name="Kikuchi T."/>
        </authorList>
    </citation>
    <scope>NUCLEOTIDE SEQUENCE</scope>
    <source>
        <strain evidence="7">PS1010</strain>
    </source>
</reference>
<evidence type="ECO:0000256" key="3">
    <source>
        <dbReference type="ARBA" id="ARBA00022723"/>
    </source>
</evidence>
<name>A0A9P1N7H6_9PELO</name>
<evidence type="ECO:0000256" key="2">
    <source>
        <dbReference type="ARBA" id="ARBA00006247"/>
    </source>
</evidence>
<dbReference type="PANTHER" id="PTHR43808">
    <property type="entry name" value="ACETYLORNITHINE DEACETYLASE"/>
    <property type="match status" value="1"/>
</dbReference>
<keyword evidence="3" id="KW-0479">Metal-binding</keyword>
<evidence type="ECO:0000259" key="6">
    <source>
        <dbReference type="Pfam" id="PF07687"/>
    </source>
</evidence>
<dbReference type="EMBL" id="CANHGI010000006">
    <property type="protein sequence ID" value="CAI5453998.1"/>
    <property type="molecule type" value="Genomic_DNA"/>
</dbReference>
<accession>A0A9P1N7H6</accession>
<dbReference type="Proteomes" id="UP001152747">
    <property type="component" value="Unassembled WGS sequence"/>
</dbReference>
<dbReference type="Gene3D" id="3.40.630.10">
    <property type="entry name" value="Zn peptidases"/>
    <property type="match status" value="1"/>
</dbReference>
<organism evidence="7 8">
    <name type="scientific">Caenorhabditis angaria</name>
    <dbReference type="NCBI Taxonomy" id="860376"/>
    <lineage>
        <taxon>Eukaryota</taxon>
        <taxon>Metazoa</taxon>
        <taxon>Ecdysozoa</taxon>
        <taxon>Nematoda</taxon>
        <taxon>Chromadorea</taxon>
        <taxon>Rhabditida</taxon>
        <taxon>Rhabditina</taxon>
        <taxon>Rhabditomorpha</taxon>
        <taxon>Rhabditoidea</taxon>
        <taxon>Rhabditidae</taxon>
        <taxon>Peloderinae</taxon>
        <taxon>Caenorhabditis</taxon>
    </lineage>
</organism>
<comment type="similarity">
    <text evidence="2">Belongs to the peptidase M20A family.</text>
</comment>
<dbReference type="Gene3D" id="3.30.70.360">
    <property type="match status" value="1"/>
</dbReference>
<evidence type="ECO:0000313" key="7">
    <source>
        <dbReference type="EMBL" id="CAI5453998.1"/>
    </source>
</evidence>
<evidence type="ECO:0000256" key="5">
    <source>
        <dbReference type="ARBA" id="ARBA00022833"/>
    </source>
</evidence>
<dbReference type="Pfam" id="PF01546">
    <property type="entry name" value="Peptidase_M20"/>
    <property type="match status" value="1"/>
</dbReference>
<dbReference type="Pfam" id="PF07687">
    <property type="entry name" value="M20_dimer"/>
    <property type="match status" value="1"/>
</dbReference>
<dbReference type="InterPro" id="IPR050072">
    <property type="entry name" value="Peptidase_M20A"/>
</dbReference>
<dbReference type="InterPro" id="IPR011650">
    <property type="entry name" value="Peptidase_M20_dimer"/>
</dbReference>
<feature type="domain" description="Peptidase M20 dimerisation" evidence="6">
    <location>
        <begin position="169"/>
        <end position="266"/>
    </location>
</feature>
<dbReference type="InterPro" id="IPR002933">
    <property type="entry name" value="Peptidase_M20"/>
</dbReference>
<dbReference type="InterPro" id="IPR036264">
    <property type="entry name" value="Bact_exopeptidase_dim_dom"/>
</dbReference>
<dbReference type="SUPFAM" id="SSF53187">
    <property type="entry name" value="Zn-dependent exopeptidases"/>
    <property type="match status" value="1"/>
</dbReference>
<keyword evidence="4" id="KW-0378">Hydrolase</keyword>
<keyword evidence="5" id="KW-0862">Zinc</keyword>
<dbReference type="GO" id="GO:0046872">
    <property type="term" value="F:metal ion binding"/>
    <property type="evidence" value="ECO:0007669"/>
    <property type="project" value="UniProtKB-KW"/>
</dbReference>
<dbReference type="AlphaFoldDB" id="A0A9P1N7H6"/>
<protein>
    <recommendedName>
        <fullName evidence="6">Peptidase M20 dimerisation domain-containing protein</fullName>
    </recommendedName>
</protein>
<comment type="cofactor">
    <cofactor evidence="1">
        <name>Zn(2+)</name>
        <dbReference type="ChEBI" id="CHEBI:29105"/>
    </cofactor>
</comment>
<dbReference type="GO" id="GO:0016787">
    <property type="term" value="F:hydrolase activity"/>
    <property type="evidence" value="ECO:0007669"/>
    <property type="project" value="UniProtKB-KW"/>
</dbReference>
<dbReference type="SUPFAM" id="SSF55031">
    <property type="entry name" value="Bacterial exopeptidase dimerisation domain"/>
    <property type="match status" value="1"/>
</dbReference>
<dbReference type="PANTHER" id="PTHR43808:SF8">
    <property type="entry name" value="PEPTIDASE M20 DIMERISATION DOMAIN-CONTAINING PROTEIN"/>
    <property type="match status" value="1"/>
</dbReference>
<keyword evidence="8" id="KW-1185">Reference proteome</keyword>
<evidence type="ECO:0000313" key="8">
    <source>
        <dbReference type="Proteomes" id="UP001152747"/>
    </source>
</evidence>
<evidence type="ECO:0000256" key="1">
    <source>
        <dbReference type="ARBA" id="ARBA00001947"/>
    </source>
</evidence>
<dbReference type="OrthoDB" id="3064516at2759"/>